<dbReference type="EMBL" id="JABFUD020000016">
    <property type="protein sequence ID" value="KAI5067914.1"/>
    <property type="molecule type" value="Genomic_DNA"/>
</dbReference>
<accession>A0A9D4ZAK9</accession>
<evidence type="ECO:0000313" key="1">
    <source>
        <dbReference type="EMBL" id="KAI5067914.1"/>
    </source>
</evidence>
<comment type="caution">
    <text evidence="1">The sequence shown here is derived from an EMBL/GenBank/DDBJ whole genome shotgun (WGS) entry which is preliminary data.</text>
</comment>
<dbReference type="Proteomes" id="UP000886520">
    <property type="component" value="Chromosome 16"/>
</dbReference>
<keyword evidence="2" id="KW-1185">Reference proteome</keyword>
<dbReference type="OrthoDB" id="10434750at2759"/>
<gene>
    <name evidence="1" type="ORF">GOP47_0016259</name>
</gene>
<reference evidence="1" key="1">
    <citation type="submission" date="2021-01" db="EMBL/GenBank/DDBJ databases">
        <title>Adiantum capillus-veneris genome.</title>
        <authorList>
            <person name="Fang Y."/>
            <person name="Liao Q."/>
        </authorList>
    </citation>
    <scope>NUCLEOTIDE SEQUENCE</scope>
    <source>
        <strain evidence="1">H3</strain>
        <tissue evidence="1">Leaf</tissue>
    </source>
</reference>
<protein>
    <submittedName>
        <fullName evidence="1">Uncharacterized protein</fullName>
    </submittedName>
</protein>
<evidence type="ECO:0000313" key="2">
    <source>
        <dbReference type="Proteomes" id="UP000886520"/>
    </source>
</evidence>
<name>A0A9D4ZAK9_ADICA</name>
<organism evidence="1 2">
    <name type="scientific">Adiantum capillus-veneris</name>
    <name type="common">Maidenhair fern</name>
    <dbReference type="NCBI Taxonomy" id="13818"/>
    <lineage>
        <taxon>Eukaryota</taxon>
        <taxon>Viridiplantae</taxon>
        <taxon>Streptophyta</taxon>
        <taxon>Embryophyta</taxon>
        <taxon>Tracheophyta</taxon>
        <taxon>Polypodiopsida</taxon>
        <taxon>Polypodiidae</taxon>
        <taxon>Polypodiales</taxon>
        <taxon>Pteridineae</taxon>
        <taxon>Pteridaceae</taxon>
        <taxon>Vittarioideae</taxon>
        <taxon>Adiantum</taxon>
    </lineage>
</organism>
<sequence length="81" mass="9040">MGQGFAIGKKDEVYTRIHEFFLAVGLTKDYLRIGKNVKGAADFIFLDFPTGFGLEGFEGVLQWNRLTKDHVRFVVTIAAAS</sequence>
<proteinExistence type="predicted"/>
<dbReference type="AlphaFoldDB" id="A0A9D4ZAK9"/>